<feature type="non-terminal residue" evidence="1">
    <location>
        <position position="1"/>
    </location>
</feature>
<sequence length="70" mass="7701">AENCDIIITILPDTPHVEEVLVGEVINNDIIRKGGGAMEVFRGGKVEEVINHIYILPVLIMTTNKLSMLT</sequence>
<accession>X1QB92</accession>
<gene>
    <name evidence="1" type="ORF">S06H3_38926</name>
</gene>
<dbReference type="EMBL" id="BARV01023768">
    <property type="protein sequence ID" value="GAI40529.1"/>
    <property type="molecule type" value="Genomic_DNA"/>
</dbReference>
<dbReference type="AlphaFoldDB" id="X1QB92"/>
<comment type="caution">
    <text evidence="1">The sequence shown here is derived from an EMBL/GenBank/DDBJ whole genome shotgun (WGS) entry which is preliminary data.</text>
</comment>
<proteinExistence type="predicted"/>
<organism evidence="1">
    <name type="scientific">marine sediment metagenome</name>
    <dbReference type="NCBI Taxonomy" id="412755"/>
    <lineage>
        <taxon>unclassified sequences</taxon>
        <taxon>metagenomes</taxon>
        <taxon>ecological metagenomes</taxon>
    </lineage>
</organism>
<evidence type="ECO:0000313" key="1">
    <source>
        <dbReference type="EMBL" id="GAI40529.1"/>
    </source>
</evidence>
<name>X1QB92_9ZZZZ</name>
<protein>
    <submittedName>
        <fullName evidence="1">Uncharacterized protein</fullName>
    </submittedName>
</protein>
<reference evidence="1" key="1">
    <citation type="journal article" date="2014" name="Front. Microbiol.">
        <title>High frequency of phylogenetically diverse reductive dehalogenase-homologous genes in deep subseafloor sedimentary metagenomes.</title>
        <authorList>
            <person name="Kawai M."/>
            <person name="Futagami T."/>
            <person name="Toyoda A."/>
            <person name="Takaki Y."/>
            <person name="Nishi S."/>
            <person name="Hori S."/>
            <person name="Arai W."/>
            <person name="Tsubouchi T."/>
            <person name="Morono Y."/>
            <person name="Uchiyama I."/>
            <person name="Ito T."/>
            <person name="Fujiyama A."/>
            <person name="Inagaki F."/>
            <person name="Takami H."/>
        </authorList>
    </citation>
    <scope>NUCLEOTIDE SEQUENCE</scope>
    <source>
        <strain evidence="1">Expedition CK06-06</strain>
    </source>
</reference>